<dbReference type="AlphaFoldDB" id="A0A5J4VUQ0"/>
<protein>
    <recommendedName>
        <fullName evidence="1">Nudix hydrolase domain-containing protein</fullName>
    </recommendedName>
</protein>
<dbReference type="GO" id="GO:0030145">
    <property type="term" value="F:manganese ion binding"/>
    <property type="evidence" value="ECO:0007669"/>
    <property type="project" value="InterPro"/>
</dbReference>
<dbReference type="PANTHER" id="PTHR23114:SF17">
    <property type="entry name" value="M7GPPPN-MRNA HYDROLASE"/>
    <property type="match status" value="1"/>
</dbReference>
<dbReference type="Gene3D" id="3.90.79.10">
    <property type="entry name" value="Nucleoside Triphosphate Pyrophosphohydrolase"/>
    <property type="match status" value="1"/>
</dbReference>
<dbReference type="OrthoDB" id="18996at2759"/>
<evidence type="ECO:0000259" key="1">
    <source>
        <dbReference type="PROSITE" id="PS51462"/>
    </source>
</evidence>
<accession>A0A5J4VUQ0</accession>
<dbReference type="Gene3D" id="1.10.10.1050">
    <property type="entry name" value="Dcp2, box A domain"/>
    <property type="match status" value="1"/>
</dbReference>
<comment type="caution">
    <text evidence="2">The sequence shown here is derived from an EMBL/GenBank/DDBJ whole genome shotgun (WGS) entry which is preliminary data.</text>
</comment>
<dbReference type="InterPro" id="IPR000086">
    <property type="entry name" value="NUDIX_hydrolase_dom"/>
</dbReference>
<dbReference type="SUPFAM" id="SSF55811">
    <property type="entry name" value="Nudix"/>
    <property type="match status" value="1"/>
</dbReference>
<dbReference type="GO" id="GO:0005737">
    <property type="term" value="C:cytoplasm"/>
    <property type="evidence" value="ECO:0007669"/>
    <property type="project" value="TreeGrafter"/>
</dbReference>
<dbReference type="Proteomes" id="UP000324800">
    <property type="component" value="Unassembled WGS sequence"/>
</dbReference>
<dbReference type="InterPro" id="IPR036189">
    <property type="entry name" value="DCP2_BoxA_sf"/>
</dbReference>
<name>A0A5J4VUQ0_9EUKA</name>
<reference evidence="2 3" key="1">
    <citation type="submission" date="2019-03" db="EMBL/GenBank/DDBJ databases">
        <title>Single cell metagenomics reveals metabolic interactions within the superorganism composed of flagellate Streblomastix strix and complex community of Bacteroidetes bacteria on its surface.</title>
        <authorList>
            <person name="Treitli S.C."/>
            <person name="Kolisko M."/>
            <person name="Husnik F."/>
            <person name="Keeling P."/>
            <person name="Hampl V."/>
        </authorList>
    </citation>
    <scope>NUCLEOTIDE SEQUENCE [LARGE SCALE GENOMIC DNA]</scope>
    <source>
        <strain evidence="2">ST1C</strain>
    </source>
</reference>
<sequence>MDISKYADKLIKQFGLNTCIYEPEQEFYIFYDFNKAYLQFRDIYQAQGIEIGYKGGLLQFAQDLIYFSENLRYKYSTDKLVDLHGQYLKMKQQFPTVGVIIVNDKLDRYLLVQLINNVQWLFPKGFKDPKESDIQCAVRQVKEQTGLNVENYLKQELPSFTSDLKPQIILYVAVGVNDTEVLQPTVRNKISMIKWIVLYLDQVIAESRSRSSYSTRIIDSNEVSIRIEWYNIFL</sequence>
<dbReference type="GO" id="GO:0016787">
    <property type="term" value="F:hydrolase activity"/>
    <property type="evidence" value="ECO:0007669"/>
    <property type="project" value="InterPro"/>
</dbReference>
<gene>
    <name evidence="2" type="ORF">EZS28_018029</name>
</gene>
<feature type="domain" description="Nudix hydrolase" evidence="1">
    <location>
        <begin position="92"/>
        <end position="231"/>
    </location>
</feature>
<dbReference type="PANTHER" id="PTHR23114">
    <property type="entry name" value="M7GPPPN-MRNA HYDROLASE"/>
    <property type="match status" value="1"/>
</dbReference>
<proteinExistence type="predicted"/>
<dbReference type="Pfam" id="PF00293">
    <property type="entry name" value="NUDIX"/>
    <property type="match status" value="1"/>
</dbReference>
<evidence type="ECO:0000313" key="2">
    <source>
        <dbReference type="EMBL" id="KAA6386444.1"/>
    </source>
</evidence>
<organism evidence="2 3">
    <name type="scientific">Streblomastix strix</name>
    <dbReference type="NCBI Taxonomy" id="222440"/>
    <lineage>
        <taxon>Eukaryota</taxon>
        <taxon>Metamonada</taxon>
        <taxon>Preaxostyla</taxon>
        <taxon>Oxymonadida</taxon>
        <taxon>Streblomastigidae</taxon>
        <taxon>Streblomastix</taxon>
    </lineage>
</organism>
<dbReference type="GO" id="GO:0000290">
    <property type="term" value="P:deadenylation-dependent decapping of nuclear-transcribed mRNA"/>
    <property type="evidence" value="ECO:0007669"/>
    <property type="project" value="TreeGrafter"/>
</dbReference>
<dbReference type="EMBL" id="SNRW01004801">
    <property type="protein sequence ID" value="KAA6386444.1"/>
    <property type="molecule type" value="Genomic_DNA"/>
</dbReference>
<dbReference type="GO" id="GO:0003723">
    <property type="term" value="F:RNA binding"/>
    <property type="evidence" value="ECO:0007669"/>
    <property type="project" value="InterPro"/>
</dbReference>
<evidence type="ECO:0000313" key="3">
    <source>
        <dbReference type="Proteomes" id="UP000324800"/>
    </source>
</evidence>
<dbReference type="PROSITE" id="PS51462">
    <property type="entry name" value="NUDIX"/>
    <property type="match status" value="1"/>
</dbReference>
<dbReference type="InterPro" id="IPR015797">
    <property type="entry name" value="NUDIX_hydrolase-like_dom_sf"/>
</dbReference>